<dbReference type="AlphaFoldDB" id="A0AAD5RDB6"/>
<comment type="caution">
    <text evidence="4">The sequence shown here is derived from an EMBL/GenBank/DDBJ whole genome shotgun (WGS) entry which is preliminary data.</text>
</comment>
<feature type="region of interest" description="Disordered" evidence="3">
    <location>
        <begin position="490"/>
        <end position="514"/>
    </location>
</feature>
<evidence type="ECO:0000256" key="3">
    <source>
        <dbReference type="SAM" id="MobiDB-lite"/>
    </source>
</evidence>
<dbReference type="GO" id="GO:0005829">
    <property type="term" value="C:cytosol"/>
    <property type="evidence" value="ECO:0007669"/>
    <property type="project" value="TreeGrafter"/>
</dbReference>
<dbReference type="GO" id="GO:0019903">
    <property type="term" value="F:protein phosphatase binding"/>
    <property type="evidence" value="ECO:0007669"/>
    <property type="project" value="InterPro"/>
</dbReference>
<feature type="region of interest" description="Disordered" evidence="3">
    <location>
        <begin position="440"/>
        <end position="474"/>
    </location>
</feature>
<dbReference type="PANTHER" id="PTHR12634">
    <property type="entry name" value="SIT4 YEAST -ASSOCIATING PROTEIN-RELATED"/>
    <property type="match status" value="1"/>
</dbReference>
<evidence type="ECO:0000256" key="2">
    <source>
        <dbReference type="ARBA" id="ARBA00023306"/>
    </source>
</evidence>
<protein>
    <submittedName>
        <fullName evidence="4">Uncharacterized protein</fullName>
    </submittedName>
</protein>
<name>A0AAD5RDB6_PARTN</name>
<dbReference type="InterPro" id="IPR007587">
    <property type="entry name" value="SAPS"/>
</dbReference>
<organism evidence="4 5">
    <name type="scientific">Parelaphostrongylus tenuis</name>
    <name type="common">Meningeal worm</name>
    <dbReference type="NCBI Taxonomy" id="148309"/>
    <lineage>
        <taxon>Eukaryota</taxon>
        <taxon>Metazoa</taxon>
        <taxon>Ecdysozoa</taxon>
        <taxon>Nematoda</taxon>
        <taxon>Chromadorea</taxon>
        <taxon>Rhabditida</taxon>
        <taxon>Rhabditina</taxon>
        <taxon>Rhabditomorpha</taxon>
        <taxon>Strongyloidea</taxon>
        <taxon>Metastrongylidae</taxon>
        <taxon>Parelaphostrongylus</taxon>
    </lineage>
</organism>
<keyword evidence="2" id="KW-0131">Cell cycle</keyword>
<evidence type="ECO:0000313" key="4">
    <source>
        <dbReference type="EMBL" id="KAJ1373981.1"/>
    </source>
</evidence>
<accession>A0AAD5RDB6</accession>
<keyword evidence="5" id="KW-1185">Reference proteome</keyword>
<evidence type="ECO:0000256" key="1">
    <source>
        <dbReference type="ARBA" id="ARBA00006180"/>
    </source>
</evidence>
<reference evidence="4" key="1">
    <citation type="submission" date="2021-06" db="EMBL/GenBank/DDBJ databases">
        <title>Parelaphostrongylus tenuis whole genome reference sequence.</title>
        <authorList>
            <person name="Garwood T.J."/>
            <person name="Larsen P.A."/>
            <person name="Fountain-Jones N.M."/>
            <person name="Garbe J.R."/>
            <person name="Macchietto M.G."/>
            <person name="Kania S.A."/>
            <person name="Gerhold R.W."/>
            <person name="Richards J.E."/>
            <person name="Wolf T.M."/>
        </authorList>
    </citation>
    <scope>NUCLEOTIDE SEQUENCE</scope>
    <source>
        <strain evidence="4">MNPRO001-30</strain>
        <tissue evidence="4">Meninges</tissue>
    </source>
</reference>
<evidence type="ECO:0000313" key="5">
    <source>
        <dbReference type="Proteomes" id="UP001196413"/>
    </source>
</evidence>
<comment type="similarity">
    <text evidence="1">Belongs to the SAPS family.</text>
</comment>
<dbReference type="EMBL" id="JAHQIW010007371">
    <property type="protein sequence ID" value="KAJ1373981.1"/>
    <property type="molecule type" value="Genomic_DNA"/>
</dbReference>
<sequence length="541" mass="61167">MDLYCNLVRNARDQMYALEVESDILNDELQSEILVAKLLDKMLTRHNGIFCPSIIRNVCEILITLLCTNHMLFRPSHTLYREFNGESTAWLGGNPSSVPDRTVNDVLNENRAAVRTPDRERVVEKVVVSRVSELLDLVIDELERDIDHMDETWSYLLRVVVELCDTNHMETHVVLDEQLRKCATARLFSLVWRHPRSSILHSLLERIVSLILYTSMESQSPLISYLFKTLDLPSLARFGIQPRCVLSKIDLQSLRTYHIHLVLAVEQAQRNSPNSQGLQELVQECPFWSELAAVVEEWLSWNMPDPEVMIARSTNQHPCVGDVLDDFETQALPPHHNALLEFNNETVSSPMTDVFDTALGELQVSSETKEFSPQTIRVCKVEVNLEENDVDESSFEAVCTMKECAILDDWPMQDGDQSYDWPGAFSEKQRDGLTSFQAQWNQQQAKSNGAEMNDWPCSPQDTSNPKKDVDNDDWADFSSLRSENCLASDGYSDWPGVEDKKGSTSPGTKEMDISDSPVLTGLAAAVANSSLEKCALNESDC</sequence>
<dbReference type="GO" id="GO:0005634">
    <property type="term" value="C:nucleus"/>
    <property type="evidence" value="ECO:0007669"/>
    <property type="project" value="TreeGrafter"/>
</dbReference>
<dbReference type="Proteomes" id="UP001196413">
    <property type="component" value="Unassembled WGS sequence"/>
</dbReference>
<dbReference type="GO" id="GO:0019888">
    <property type="term" value="F:protein phosphatase regulator activity"/>
    <property type="evidence" value="ECO:0007669"/>
    <property type="project" value="TreeGrafter"/>
</dbReference>
<gene>
    <name evidence="4" type="ORF">KIN20_036558</name>
</gene>
<dbReference type="PANTHER" id="PTHR12634:SF8">
    <property type="entry name" value="FIERY MOUNTAIN, ISOFORM D"/>
    <property type="match status" value="1"/>
</dbReference>
<proteinExistence type="inferred from homology"/>